<dbReference type="InterPro" id="IPR013087">
    <property type="entry name" value="Znf_C2H2_type"/>
</dbReference>
<dbReference type="Pfam" id="PF00096">
    <property type="entry name" value="zf-C2H2"/>
    <property type="match status" value="1"/>
</dbReference>
<feature type="domain" description="C2H2-type" evidence="9">
    <location>
        <begin position="43"/>
        <end position="67"/>
    </location>
</feature>
<keyword evidence="7" id="KW-0862">Zinc</keyword>
<dbReference type="SMART" id="SM00355">
    <property type="entry name" value="ZnF_C2H2"/>
    <property type="match status" value="1"/>
</dbReference>
<comment type="similarity">
    <text evidence="2">Belongs to the krueppel C2H2-type zinc-finger protein family.</text>
</comment>
<evidence type="ECO:0000313" key="11">
    <source>
        <dbReference type="Proteomes" id="UP000521322"/>
    </source>
</evidence>
<keyword evidence="5" id="KW-0804">Transcription</keyword>
<dbReference type="FunFam" id="3.30.160.60:FF:000931">
    <property type="entry name" value="zinc finger protein 697"/>
    <property type="match status" value="1"/>
</dbReference>
<keyword evidence="4" id="KW-0238">DNA-binding</keyword>
<feature type="compositionally biased region" description="Pro residues" evidence="8">
    <location>
        <begin position="1"/>
        <end position="10"/>
    </location>
</feature>
<comment type="subcellular location">
    <subcellularLocation>
        <location evidence="1">Nucleus</location>
    </subcellularLocation>
</comment>
<evidence type="ECO:0000256" key="5">
    <source>
        <dbReference type="ARBA" id="ARBA00023163"/>
    </source>
</evidence>
<keyword evidence="11" id="KW-1185">Reference proteome</keyword>
<dbReference type="InterPro" id="IPR036236">
    <property type="entry name" value="Znf_C2H2_sf"/>
</dbReference>
<dbReference type="AlphaFoldDB" id="A0A7K6I2V8"/>
<sequence length="67" mass="7357">APDPPLPQPQIPKSTLPARRGPRPHRAATGKARERAESAERPFPCGQCGKTFGRLTHLKTHERTHTG</sequence>
<dbReference type="SUPFAM" id="SSF57667">
    <property type="entry name" value="beta-beta-alpha zinc fingers"/>
    <property type="match status" value="1"/>
</dbReference>
<dbReference type="Proteomes" id="UP000521322">
    <property type="component" value="Unassembled WGS sequence"/>
</dbReference>
<keyword evidence="6" id="KW-0539">Nucleus</keyword>
<evidence type="ECO:0000313" key="10">
    <source>
        <dbReference type="EMBL" id="NWV82163.1"/>
    </source>
</evidence>
<evidence type="ECO:0000259" key="9">
    <source>
        <dbReference type="PROSITE" id="PS50157"/>
    </source>
</evidence>
<feature type="region of interest" description="Disordered" evidence="8">
    <location>
        <begin position="1"/>
        <end position="48"/>
    </location>
</feature>
<dbReference type="GO" id="GO:0005634">
    <property type="term" value="C:nucleus"/>
    <property type="evidence" value="ECO:0007669"/>
    <property type="project" value="UniProtKB-SubCell"/>
</dbReference>
<dbReference type="Gene3D" id="3.30.160.60">
    <property type="entry name" value="Classic Zinc Finger"/>
    <property type="match status" value="1"/>
</dbReference>
<feature type="compositionally biased region" description="Basic and acidic residues" evidence="8">
    <location>
        <begin position="31"/>
        <end position="40"/>
    </location>
</feature>
<reference evidence="10 11" key="1">
    <citation type="submission" date="2019-09" db="EMBL/GenBank/DDBJ databases">
        <title>Bird 10,000 Genomes (B10K) Project - Family phase.</title>
        <authorList>
            <person name="Zhang G."/>
        </authorList>
    </citation>
    <scope>NUCLEOTIDE SEQUENCE [LARGE SCALE GENOMIC DNA]</scope>
    <source>
        <strain evidence="10">B10K-DU-029-49</strain>
        <tissue evidence="10">Liver</tissue>
    </source>
</reference>
<dbReference type="PROSITE" id="PS50157">
    <property type="entry name" value="ZINC_FINGER_C2H2_2"/>
    <property type="match status" value="1"/>
</dbReference>
<dbReference type="EMBL" id="VZRN01004716">
    <property type="protein sequence ID" value="NWV82163.1"/>
    <property type="molecule type" value="Genomic_DNA"/>
</dbReference>
<dbReference type="GO" id="GO:0003677">
    <property type="term" value="F:DNA binding"/>
    <property type="evidence" value="ECO:0007669"/>
    <property type="project" value="UniProtKB-KW"/>
</dbReference>
<feature type="non-terminal residue" evidence="10">
    <location>
        <position position="1"/>
    </location>
</feature>
<evidence type="ECO:0000256" key="6">
    <source>
        <dbReference type="ARBA" id="ARBA00023242"/>
    </source>
</evidence>
<protein>
    <submittedName>
        <fullName evidence="10">ZN120 protein</fullName>
    </submittedName>
</protein>
<name>A0A7K6I2V8_9PASS</name>
<dbReference type="GO" id="GO:0008270">
    <property type="term" value="F:zinc ion binding"/>
    <property type="evidence" value="ECO:0007669"/>
    <property type="project" value="UniProtKB-KW"/>
</dbReference>
<evidence type="ECO:0000256" key="2">
    <source>
        <dbReference type="ARBA" id="ARBA00006991"/>
    </source>
</evidence>
<accession>A0A7K6I2V8</accession>
<proteinExistence type="inferred from homology"/>
<dbReference type="PROSITE" id="PS00028">
    <property type="entry name" value="ZINC_FINGER_C2H2_1"/>
    <property type="match status" value="1"/>
</dbReference>
<gene>
    <name evidence="10" type="primary">Zfp120</name>
    <name evidence="10" type="ORF">DASBRO_R15620</name>
</gene>
<keyword evidence="7" id="KW-0863">Zinc-finger</keyword>
<organism evidence="10 11">
    <name type="scientific">Dasyornis broadbenti</name>
    <name type="common">rufous bristle-bird</name>
    <dbReference type="NCBI Taxonomy" id="243059"/>
    <lineage>
        <taxon>Eukaryota</taxon>
        <taxon>Metazoa</taxon>
        <taxon>Chordata</taxon>
        <taxon>Craniata</taxon>
        <taxon>Vertebrata</taxon>
        <taxon>Euteleostomi</taxon>
        <taxon>Archelosauria</taxon>
        <taxon>Archosauria</taxon>
        <taxon>Dinosauria</taxon>
        <taxon>Saurischia</taxon>
        <taxon>Theropoda</taxon>
        <taxon>Coelurosauria</taxon>
        <taxon>Aves</taxon>
        <taxon>Neognathae</taxon>
        <taxon>Neoaves</taxon>
        <taxon>Telluraves</taxon>
        <taxon>Australaves</taxon>
        <taxon>Passeriformes</taxon>
        <taxon>Meliphagoidea</taxon>
        <taxon>Dasyornithidae</taxon>
        <taxon>Dasyornis</taxon>
    </lineage>
</organism>
<evidence type="ECO:0000256" key="1">
    <source>
        <dbReference type="ARBA" id="ARBA00004123"/>
    </source>
</evidence>
<evidence type="ECO:0000256" key="8">
    <source>
        <dbReference type="SAM" id="MobiDB-lite"/>
    </source>
</evidence>
<evidence type="ECO:0000256" key="3">
    <source>
        <dbReference type="ARBA" id="ARBA00023015"/>
    </source>
</evidence>
<keyword evidence="7" id="KW-0479">Metal-binding</keyword>
<keyword evidence="3" id="KW-0805">Transcription regulation</keyword>
<feature type="non-terminal residue" evidence="10">
    <location>
        <position position="67"/>
    </location>
</feature>
<evidence type="ECO:0000256" key="7">
    <source>
        <dbReference type="PROSITE-ProRule" id="PRU00042"/>
    </source>
</evidence>
<comment type="caution">
    <text evidence="10">The sequence shown here is derived from an EMBL/GenBank/DDBJ whole genome shotgun (WGS) entry which is preliminary data.</text>
</comment>
<evidence type="ECO:0000256" key="4">
    <source>
        <dbReference type="ARBA" id="ARBA00023125"/>
    </source>
</evidence>